<accession>A0A928UTE6</accession>
<dbReference type="PANTHER" id="PTHR43818:SF5">
    <property type="entry name" value="OXIDOREDUCTASE FAMILY PROTEIN"/>
    <property type="match status" value="1"/>
</dbReference>
<dbReference type="InterPro" id="IPR019546">
    <property type="entry name" value="TAT_signal_bac_arc"/>
</dbReference>
<feature type="domain" description="GFO/IDH/MocA-like oxidoreductase" evidence="2">
    <location>
        <begin position="181"/>
        <end position="317"/>
    </location>
</feature>
<dbReference type="EMBL" id="PRDK01000003">
    <property type="protein sequence ID" value="MBE8712996.1"/>
    <property type="molecule type" value="Genomic_DNA"/>
</dbReference>
<dbReference type="Proteomes" id="UP000616201">
    <property type="component" value="Unassembled WGS sequence"/>
</dbReference>
<reference evidence="3" key="1">
    <citation type="submission" date="2018-02" db="EMBL/GenBank/DDBJ databases">
        <authorList>
            <person name="Vasarhelyi B.M."/>
            <person name="Deshmukh S."/>
            <person name="Balint B."/>
            <person name="Kukolya J."/>
        </authorList>
    </citation>
    <scope>NUCLEOTIDE SEQUENCE</scope>
    <source>
        <strain evidence="3">KB22</strain>
    </source>
</reference>
<proteinExistence type="predicted"/>
<evidence type="ECO:0000313" key="4">
    <source>
        <dbReference type="Proteomes" id="UP000616201"/>
    </source>
</evidence>
<dbReference type="Pfam" id="PF22725">
    <property type="entry name" value="GFO_IDH_MocA_C3"/>
    <property type="match status" value="1"/>
</dbReference>
<dbReference type="InterPro" id="IPR000683">
    <property type="entry name" value="Gfo/Idh/MocA-like_OxRdtase_N"/>
</dbReference>
<dbReference type="NCBIfam" id="TIGR01409">
    <property type="entry name" value="TAT_signal_seq"/>
    <property type="match status" value="1"/>
</dbReference>
<dbReference type="PANTHER" id="PTHR43818">
    <property type="entry name" value="BCDNA.GH03377"/>
    <property type="match status" value="1"/>
</dbReference>
<dbReference type="PROSITE" id="PS51318">
    <property type="entry name" value="TAT"/>
    <property type="match status" value="1"/>
</dbReference>
<dbReference type="SUPFAM" id="SSF55347">
    <property type="entry name" value="Glyceraldehyde-3-phosphate dehydrogenase-like, C-terminal domain"/>
    <property type="match status" value="1"/>
</dbReference>
<dbReference type="SUPFAM" id="SSF51735">
    <property type="entry name" value="NAD(P)-binding Rossmann-fold domains"/>
    <property type="match status" value="1"/>
</dbReference>
<sequence>MNNQNRRDFIKKSTIAVAATAFFNPSFSQINTSNVLKIGLVGCGGRGTGAASQALKADPNVIITAMGDVFEDRLNEAYDSLSQMDASKVQVDAAHKFIGFDAYQKVIDSGVDVVLLTSTPAFRPLHFEYAVNAGKHIFCEKPVAVDAPGVRRIIAAAKKAKEKNLNVVSGFCFRYETPTRELMKRVLDGAVGDINSISTFRNGGEAWYLPRQPDWNDTTYYMRNWYYYNGLSGDIVVEQAVHSLDMMSWAMKDVMPIKVMGTGGRQVRTDPKFGNVYDHFAVEFEYANGARGFHFTRQQAGTTSRNSVDILGNQGRANINVTSRHEIFGKENWRYKGAMNNMYQTQHDELFAAIRAGKVIDDAEHMSNSTLLAIMARDACYSGQILTTEEVLNSNIVLGPKLEDYSWDLALNPNPVAIPGVTKVV</sequence>
<dbReference type="InterPro" id="IPR055170">
    <property type="entry name" value="GFO_IDH_MocA-like_dom"/>
</dbReference>
<dbReference type="Gene3D" id="3.30.360.10">
    <property type="entry name" value="Dihydrodipicolinate Reductase, domain 2"/>
    <property type="match status" value="1"/>
</dbReference>
<dbReference type="Gene3D" id="3.40.50.720">
    <property type="entry name" value="NAD(P)-binding Rossmann-like Domain"/>
    <property type="match status" value="1"/>
</dbReference>
<protein>
    <submittedName>
        <fullName evidence="3">Oxidoreductase</fullName>
    </submittedName>
</protein>
<name>A0A928UTE6_9SPHI</name>
<dbReference type="AlphaFoldDB" id="A0A928UTE6"/>
<dbReference type="RefSeq" id="WP_196935736.1">
    <property type="nucleotide sequence ID" value="NZ_MU158698.1"/>
</dbReference>
<dbReference type="GO" id="GO:0000166">
    <property type="term" value="F:nucleotide binding"/>
    <property type="evidence" value="ECO:0007669"/>
    <property type="project" value="InterPro"/>
</dbReference>
<feature type="domain" description="Gfo/Idh/MocA-like oxidoreductase N-terminal" evidence="1">
    <location>
        <begin position="36"/>
        <end position="162"/>
    </location>
</feature>
<dbReference type="InterPro" id="IPR050463">
    <property type="entry name" value="Gfo/Idh/MocA_oxidrdct_glycsds"/>
</dbReference>
<evidence type="ECO:0000313" key="3">
    <source>
        <dbReference type="EMBL" id="MBE8712996.1"/>
    </source>
</evidence>
<dbReference type="InterPro" id="IPR006311">
    <property type="entry name" value="TAT_signal"/>
</dbReference>
<comment type="caution">
    <text evidence="3">The sequence shown here is derived from an EMBL/GenBank/DDBJ whole genome shotgun (WGS) entry which is preliminary data.</text>
</comment>
<keyword evidence="4" id="KW-1185">Reference proteome</keyword>
<evidence type="ECO:0000259" key="2">
    <source>
        <dbReference type="Pfam" id="PF22725"/>
    </source>
</evidence>
<evidence type="ECO:0000259" key="1">
    <source>
        <dbReference type="Pfam" id="PF01408"/>
    </source>
</evidence>
<dbReference type="Pfam" id="PF01408">
    <property type="entry name" value="GFO_IDH_MocA"/>
    <property type="match status" value="1"/>
</dbReference>
<organism evidence="3 4">
    <name type="scientific">Sphingobacterium hungaricum</name>
    <dbReference type="NCBI Taxonomy" id="2082723"/>
    <lineage>
        <taxon>Bacteria</taxon>
        <taxon>Pseudomonadati</taxon>
        <taxon>Bacteroidota</taxon>
        <taxon>Sphingobacteriia</taxon>
        <taxon>Sphingobacteriales</taxon>
        <taxon>Sphingobacteriaceae</taxon>
        <taxon>Sphingobacterium</taxon>
    </lineage>
</organism>
<gene>
    <name evidence="3" type="ORF">C4F49_04820</name>
</gene>
<dbReference type="InterPro" id="IPR036291">
    <property type="entry name" value="NAD(P)-bd_dom_sf"/>
</dbReference>